<evidence type="ECO:0000313" key="2">
    <source>
        <dbReference type="EMBL" id="NGO14943.1"/>
    </source>
</evidence>
<evidence type="ECO:0000313" key="3">
    <source>
        <dbReference type="Proteomes" id="UP000472335"/>
    </source>
</evidence>
<name>A0A6G4VME5_9ACTN</name>
<feature type="compositionally biased region" description="Polar residues" evidence="1">
    <location>
        <begin position="1"/>
        <end position="12"/>
    </location>
</feature>
<dbReference type="Proteomes" id="UP000472335">
    <property type="component" value="Unassembled WGS sequence"/>
</dbReference>
<comment type="caution">
    <text evidence="2">The sequence shown here is derived from an EMBL/GenBank/DDBJ whole genome shotgun (WGS) entry which is preliminary data.</text>
</comment>
<dbReference type="AlphaFoldDB" id="A0A6G4VME5"/>
<proteinExistence type="predicted"/>
<accession>A0A6G4VME5</accession>
<sequence>MNSLLTTKSGTAQDDLITTPRESDLGPLLAAWELAHPAAADPEWRHLLDEMAHPHTTQAFHRLARTAA</sequence>
<reference evidence="2 3" key="1">
    <citation type="submission" date="2020-02" db="EMBL/GenBank/DDBJ databases">
        <title>Whole-genome analyses of novel actinobacteria.</title>
        <authorList>
            <person name="Sahin N."/>
            <person name="Gencbay T."/>
        </authorList>
    </citation>
    <scope>NUCLEOTIDE SEQUENCE [LARGE SCALE GENOMIC DNA]</scope>
    <source>
        <strain evidence="2 3">HC44</strain>
    </source>
</reference>
<evidence type="ECO:0000256" key="1">
    <source>
        <dbReference type="SAM" id="MobiDB-lite"/>
    </source>
</evidence>
<feature type="region of interest" description="Disordered" evidence="1">
    <location>
        <begin position="1"/>
        <end position="20"/>
    </location>
</feature>
<dbReference type="RefSeq" id="WP_165269810.1">
    <property type="nucleotide sequence ID" value="NZ_JAAKZY010000306.1"/>
</dbReference>
<gene>
    <name evidence="2" type="ORF">G5C60_46975</name>
</gene>
<protein>
    <submittedName>
        <fullName evidence="2">Uncharacterized protein</fullName>
    </submittedName>
</protein>
<keyword evidence="3" id="KW-1185">Reference proteome</keyword>
<organism evidence="2 3">
    <name type="scientific">Streptomyces scabichelini</name>
    <dbReference type="NCBI Taxonomy" id="2711217"/>
    <lineage>
        <taxon>Bacteria</taxon>
        <taxon>Bacillati</taxon>
        <taxon>Actinomycetota</taxon>
        <taxon>Actinomycetes</taxon>
        <taxon>Kitasatosporales</taxon>
        <taxon>Streptomycetaceae</taxon>
        <taxon>Streptomyces</taxon>
    </lineage>
</organism>
<dbReference type="EMBL" id="JAAKZY010000306">
    <property type="protein sequence ID" value="NGO14943.1"/>
    <property type="molecule type" value="Genomic_DNA"/>
</dbReference>